<name>A0A9N9TVE7_PHYSR</name>
<keyword evidence="5" id="KW-1185">Reference proteome</keyword>
<dbReference type="GO" id="GO:0005739">
    <property type="term" value="C:mitochondrion"/>
    <property type="evidence" value="ECO:0007669"/>
    <property type="project" value="TreeGrafter"/>
</dbReference>
<feature type="binding site" evidence="3">
    <location>
        <position position="141"/>
    </location>
    <ligand>
        <name>a divalent metal cation</name>
        <dbReference type="ChEBI" id="CHEBI:60240"/>
        <label>1</label>
    </ligand>
</feature>
<dbReference type="EMBL" id="OU900098">
    <property type="protein sequence ID" value="CAG9862020.1"/>
    <property type="molecule type" value="Genomic_DNA"/>
</dbReference>
<accession>A0A9N9TVE7</accession>
<dbReference type="InterPro" id="IPR002678">
    <property type="entry name" value="DUF34/NIF3"/>
</dbReference>
<dbReference type="PANTHER" id="PTHR13799">
    <property type="entry name" value="NGG1 INTERACTING FACTOR 3"/>
    <property type="match status" value="1"/>
</dbReference>
<evidence type="ECO:0000313" key="4">
    <source>
        <dbReference type="EMBL" id="CAG9862020.1"/>
    </source>
</evidence>
<organism evidence="4 5">
    <name type="scientific">Phyllotreta striolata</name>
    <name type="common">Striped flea beetle</name>
    <name type="synonym">Crioceris striolata</name>
    <dbReference type="NCBI Taxonomy" id="444603"/>
    <lineage>
        <taxon>Eukaryota</taxon>
        <taxon>Metazoa</taxon>
        <taxon>Ecdysozoa</taxon>
        <taxon>Arthropoda</taxon>
        <taxon>Hexapoda</taxon>
        <taxon>Insecta</taxon>
        <taxon>Pterygota</taxon>
        <taxon>Neoptera</taxon>
        <taxon>Endopterygota</taxon>
        <taxon>Coleoptera</taxon>
        <taxon>Polyphaga</taxon>
        <taxon>Cucujiformia</taxon>
        <taxon>Chrysomeloidea</taxon>
        <taxon>Chrysomelidae</taxon>
        <taxon>Galerucinae</taxon>
        <taxon>Alticini</taxon>
        <taxon>Phyllotreta</taxon>
    </lineage>
</organism>
<gene>
    <name evidence="4" type="ORF">PHYEVI_LOCUS8343</name>
</gene>
<dbReference type="SUPFAM" id="SSF102705">
    <property type="entry name" value="NIF3 (NGG1p interacting factor 3)-like"/>
    <property type="match status" value="1"/>
</dbReference>
<dbReference type="AlphaFoldDB" id="A0A9N9TVE7"/>
<protein>
    <recommendedName>
        <fullName evidence="2">NIF3-like protein 1</fullName>
    </recommendedName>
</protein>
<dbReference type="OrthoDB" id="3345469at2759"/>
<evidence type="ECO:0000256" key="3">
    <source>
        <dbReference type="PIRSR" id="PIRSR602678-1"/>
    </source>
</evidence>
<comment type="similarity">
    <text evidence="1">Belongs to the GTP cyclohydrolase I type 2/NIF3 family.</text>
</comment>
<reference evidence="4" key="1">
    <citation type="submission" date="2022-01" db="EMBL/GenBank/DDBJ databases">
        <authorList>
            <person name="King R."/>
        </authorList>
    </citation>
    <scope>NUCLEOTIDE SEQUENCE</scope>
</reference>
<dbReference type="GO" id="GO:0046872">
    <property type="term" value="F:metal ion binding"/>
    <property type="evidence" value="ECO:0007669"/>
    <property type="project" value="UniProtKB-KW"/>
</dbReference>
<feature type="binding site" evidence="3">
    <location>
        <position position="103"/>
    </location>
    <ligand>
        <name>a divalent metal cation</name>
        <dbReference type="ChEBI" id="CHEBI:60240"/>
        <label>1</label>
    </ligand>
</feature>
<evidence type="ECO:0000256" key="1">
    <source>
        <dbReference type="ARBA" id="ARBA00006964"/>
    </source>
</evidence>
<dbReference type="Gene3D" id="3.40.1390.30">
    <property type="entry name" value="NIF3 (NGG1p interacting factor 3)-like"/>
    <property type="match status" value="1"/>
</dbReference>
<dbReference type="NCBIfam" id="TIGR00486">
    <property type="entry name" value="YbgI_SA1388"/>
    <property type="match status" value="1"/>
</dbReference>
<feature type="binding site" evidence="3">
    <location>
        <position position="268"/>
    </location>
    <ligand>
        <name>a divalent metal cation</name>
        <dbReference type="ChEBI" id="CHEBI:60240"/>
        <label>1</label>
    </ligand>
</feature>
<dbReference type="InterPro" id="IPR036069">
    <property type="entry name" value="DUF34/NIF3_sf"/>
</dbReference>
<evidence type="ECO:0000313" key="5">
    <source>
        <dbReference type="Proteomes" id="UP001153712"/>
    </source>
</evidence>
<dbReference type="Proteomes" id="UP001153712">
    <property type="component" value="Chromosome 5"/>
</dbReference>
<sequence length="299" mass="33548">MLQINRIRPLSKFKLFNRFFPVPVQHSYCHTLNPKMGMPLVEVVKKLKAYAPLDLAEHWDNVGLLIEPSSGATVSTILVTIDLTEDVVDEAIENKARLIISYHPNIFKPLKTISQGHWKERIISKCIKNDIAVFSPHTTWDAMQNGVHEWLANAFQYSENRPIIENKDYVGIYGVGRYITLNNSISLKNAIALIKDHVGVPYVRVGVAKHRHLDSPISTVAICAGSGASVLSGILADLYLTGEMLHHEVLEATQNGINVILCNHSDSERGFLKKFQETFKHEGLNVILSKIDKDCLETM</sequence>
<dbReference type="Pfam" id="PF01784">
    <property type="entry name" value="DUF34_NIF3"/>
    <property type="match status" value="1"/>
</dbReference>
<dbReference type="PANTHER" id="PTHR13799:SF13">
    <property type="entry name" value="NIF3-LIKE PROTEIN 1"/>
    <property type="match status" value="1"/>
</dbReference>
<keyword evidence="3" id="KW-0479">Metal-binding</keyword>
<proteinExistence type="inferred from homology"/>
<feature type="binding site" evidence="3">
    <location>
        <position position="264"/>
    </location>
    <ligand>
        <name>a divalent metal cation</name>
        <dbReference type="ChEBI" id="CHEBI:60240"/>
        <label>1</label>
    </ligand>
</feature>
<dbReference type="FunFam" id="3.40.1390.30:FF:000001">
    <property type="entry name" value="GTP cyclohydrolase 1 type 2"/>
    <property type="match status" value="1"/>
</dbReference>
<evidence type="ECO:0000256" key="2">
    <source>
        <dbReference type="ARBA" id="ARBA00019069"/>
    </source>
</evidence>